<proteinExistence type="predicted"/>
<dbReference type="AlphaFoldDB" id="A0A067M9E3"/>
<feature type="region of interest" description="Disordered" evidence="1">
    <location>
        <begin position="126"/>
        <end position="159"/>
    </location>
</feature>
<name>A0A067M9E3_BOTB1</name>
<evidence type="ECO:0000313" key="3">
    <source>
        <dbReference type="Proteomes" id="UP000027195"/>
    </source>
</evidence>
<reference evidence="3" key="1">
    <citation type="journal article" date="2014" name="Proc. Natl. Acad. Sci. U.S.A.">
        <title>Extensive sampling of basidiomycete genomes demonstrates inadequacy of the white-rot/brown-rot paradigm for wood decay fungi.</title>
        <authorList>
            <person name="Riley R."/>
            <person name="Salamov A.A."/>
            <person name="Brown D.W."/>
            <person name="Nagy L.G."/>
            <person name="Floudas D."/>
            <person name="Held B.W."/>
            <person name="Levasseur A."/>
            <person name="Lombard V."/>
            <person name="Morin E."/>
            <person name="Otillar R."/>
            <person name="Lindquist E.A."/>
            <person name="Sun H."/>
            <person name="LaButti K.M."/>
            <person name="Schmutz J."/>
            <person name="Jabbour D."/>
            <person name="Luo H."/>
            <person name="Baker S.E."/>
            <person name="Pisabarro A.G."/>
            <person name="Walton J.D."/>
            <person name="Blanchette R.A."/>
            <person name="Henrissat B."/>
            <person name="Martin F."/>
            <person name="Cullen D."/>
            <person name="Hibbett D.S."/>
            <person name="Grigoriev I.V."/>
        </authorList>
    </citation>
    <scope>NUCLEOTIDE SEQUENCE [LARGE SCALE GENOMIC DNA]</scope>
    <source>
        <strain evidence="3">FD-172 SS1</strain>
    </source>
</reference>
<feature type="compositionally biased region" description="Low complexity" evidence="1">
    <location>
        <begin position="134"/>
        <end position="152"/>
    </location>
</feature>
<protein>
    <submittedName>
        <fullName evidence="2">Uncharacterized protein</fullName>
    </submittedName>
</protein>
<evidence type="ECO:0000313" key="2">
    <source>
        <dbReference type="EMBL" id="KDQ08216.1"/>
    </source>
</evidence>
<evidence type="ECO:0000256" key="1">
    <source>
        <dbReference type="SAM" id="MobiDB-lite"/>
    </source>
</evidence>
<organism evidence="2 3">
    <name type="scientific">Botryobasidium botryosum (strain FD-172 SS1)</name>
    <dbReference type="NCBI Taxonomy" id="930990"/>
    <lineage>
        <taxon>Eukaryota</taxon>
        <taxon>Fungi</taxon>
        <taxon>Dikarya</taxon>
        <taxon>Basidiomycota</taxon>
        <taxon>Agaricomycotina</taxon>
        <taxon>Agaricomycetes</taxon>
        <taxon>Cantharellales</taxon>
        <taxon>Botryobasidiaceae</taxon>
        <taxon>Botryobasidium</taxon>
    </lineage>
</organism>
<keyword evidence="3" id="KW-1185">Reference proteome</keyword>
<dbReference type="InParanoid" id="A0A067M9E3"/>
<sequence length="159" mass="17102">MDYPSNANLGEIDNMHIQWSNHTINQTSNAEAIATPRAKVNQTFHHGTPPPPFPPHLTLLSEFPLIAVTGRQAAELHITLPADTTRVPLALCARLAPTPPSLSSMSPTTTRPLHSRRALNRSYWISDPLPNQISSPASTAPASDPSPFTTSPANPPTPP</sequence>
<dbReference type="Proteomes" id="UP000027195">
    <property type="component" value="Unassembled WGS sequence"/>
</dbReference>
<dbReference type="EMBL" id="KL198093">
    <property type="protein sequence ID" value="KDQ08216.1"/>
    <property type="molecule type" value="Genomic_DNA"/>
</dbReference>
<accession>A0A067M9E3</accession>
<dbReference type="HOGENOM" id="CLU_1660452_0_0_1"/>
<gene>
    <name evidence="2" type="ORF">BOTBODRAFT_179988</name>
</gene>